<accession>A0A941EXS5</accession>
<evidence type="ECO:0000313" key="1">
    <source>
        <dbReference type="EMBL" id="MBR7838297.1"/>
    </source>
</evidence>
<dbReference type="AlphaFoldDB" id="A0A941EXS5"/>
<organism evidence="1 2">
    <name type="scientific">Actinospica durhamensis</name>
    <dbReference type="NCBI Taxonomy" id="1508375"/>
    <lineage>
        <taxon>Bacteria</taxon>
        <taxon>Bacillati</taxon>
        <taxon>Actinomycetota</taxon>
        <taxon>Actinomycetes</taxon>
        <taxon>Catenulisporales</taxon>
        <taxon>Actinospicaceae</taxon>
        <taxon>Actinospica</taxon>
    </lineage>
</organism>
<dbReference type="Proteomes" id="UP000675781">
    <property type="component" value="Unassembled WGS sequence"/>
</dbReference>
<sequence length="67" mass="7260">AHTTPTFGPSDPCDLGFPSRDTAAIGARYGPRARMAAVLREEDSAMKIEVKKAEKVQATVYQPPPFL</sequence>
<feature type="non-terminal residue" evidence="1">
    <location>
        <position position="1"/>
    </location>
</feature>
<dbReference type="RefSeq" id="WP_212532756.1">
    <property type="nucleotide sequence ID" value="NZ_JAGSOG010000276.1"/>
</dbReference>
<dbReference type="EMBL" id="JAGSOG010000276">
    <property type="protein sequence ID" value="MBR7838297.1"/>
    <property type="molecule type" value="Genomic_DNA"/>
</dbReference>
<gene>
    <name evidence="1" type="ORF">KDL01_33820</name>
</gene>
<comment type="caution">
    <text evidence="1">The sequence shown here is derived from an EMBL/GenBank/DDBJ whole genome shotgun (WGS) entry which is preliminary data.</text>
</comment>
<protein>
    <submittedName>
        <fullName evidence="1">Uncharacterized protein</fullName>
    </submittedName>
</protein>
<name>A0A941EXS5_9ACTN</name>
<keyword evidence="2" id="KW-1185">Reference proteome</keyword>
<proteinExistence type="predicted"/>
<reference evidence="1" key="1">
    <citation type="submission" date="2021-04" db="EMBL/GenBank/DDBJ databases">
        <title>Genome based classification of Actinospica acidithermotolerans sp. nov., an actinobacterium isolated from an Indonesian hot spring.</title>
        <authorList>
            <person name="Kusuma A.B."/>
            <person name="Putra K.E."/>
            <person name="Nafisah S."/>
            <person name="Loh J."/>
            <person name="Nouioui I."/>
            <person name="Goodfellow M."/>
        </authorList>
    </citation>
    <scope>NUCLEOTIDE SEQUENCE</scope>
    <source>
        <strain evidence="1">CSCA 57</strain>
    </source>
</reference>
<evidence type="ECO:0000313" key="2">
    <source>
        <dbReference type="Proteomes" id="UP000675781"/>
    </source>
</evidence>